<dbReference type="OrthoDB" id="5780965at2759"/>
<reference evidence="6 7" key="1">
    <citation type="journal article" date="2010" name="Science">
        <title>Genomic comparison of the ants Camponotus floridanus and Harpegnathos saltator.</title>
        <authorList>
            <person name="Bonasio R."/>
            <person name="Zhang G."/>
            <person name="Ye C."/>
            <person name="Mutti N.S."/>
            <person name="Fang X."/>
            <person name="Qin N."/>
            <person name="Donahue G."/>
            <person name="Yang P."/>
            <person name="Li Q."/>
            <person name="Li C."/>
            <person name="Zhang P."/>
            <person name="Huang Z."/>
            <person name="Berger S.L."/>
            <person name="Reinberg D."/>
            <person name="Wang J."/>
            <person name="Liebig J."/>
        </authorList>
    </citation>
    <scope>NUCLEOTIDE SEQUENCE [LARGE SCALE GENOMIC DNA]</scope>
    <source>
        <strain evidence="7">C129</strain>
    </source>
</reference>
<name>E2A2Z9_CAMFO</name>
<evidence type="ECO:0000256" key="1">
    <source>
        <dbReference type="ARBA" id="ARBA00012997"/>
    </source>
</evidence>
<organism evidence="7">
    <name type="scientific">Camponotus floridanus</name>
    <name type="common">Florida carpenter ant</name>
    <dbReference type="NCBI Taxonomy" id="104421"/>
    <lineage>
        <taxon>Eukaryota</taxon>
        <taxon>Metazoa</taxon>
        <taxon>Ecdysozoa</taxon>
        <taxon>Arthropoda</taxon>
        <taxon>Hexapoda</taxon>
        <taxon>Insecta</taxon>
        <taxon>Pterygota</taxon>
        <taxon>Neoptera</taxon>
        <taxon>Endopterygota</taxon>
        <taxon>Hymenoptera</taxon>
        <taxon>Apocrita</taxon>
        <taxon>Aculeata</taxon>
        <taxon>Formicoidea</taxon>
        <taxon>Formicidae</taxon>
        <taxon>Formicinae</taxon>
        <taxon>Camponotus</taxon>
    </lineage>
</organism>
<dbReference type="InterPro" id="IPR000300">
    <property type="entry name" value="IPPc"/>
</dbReference>
<dbReference type="PANTHER" id="PTHR12997:SF2">
    <property type="entry name" value="INOSITOL POLYPHOSPHATE-5-PHOSPHATASE A"/>
    <property type="match status" value="1"/>
</dbReference>
<gene>
    <name evidence="6" type="ORF">EAG_12852</name>
</gene>
<dbReference type="STRING" id="104421.E2A2Z9"/>
<dbReference type="OMA" id="DAGMIDC"/>
<evidence type="ECO:0000256" key="4">
    <source>
        <dbReference type="SAM" id="MobiDB-lite"/>
    </source>
</evidence>
<dbReference type="Proteomes" id="UP000000311">
    <property type="component" value="Unassembled WGS sequence"/>
</dbReference>
<dbReference type="InParanoid" id="E2A2Z9"/>
<keyword evidence="2" id="KW-0378">Hydrolase</keyword>
<protein>
    <recommendedName>
        <fullName evidence="1">inositol-polyphosphate 5-phosphatase</fullName>
        <ecNumber evidence="1">3.1.3.56</ecNumber>
    </recommendedName>
</protein>
<dbReference type="SUPFAM" id="SSF56219">
    <property type="entry name" value="DNase I-like"/>
    <property type="match status" value="1"/>
</dbReference>
<dbReference type="Pfam" id="PF22669">
    <property type="entry name" value="Exo_endo_phos2"/>
    <property type="match status" value="1"/>
</dbReference>
<dbReference type="InterPro" id="IPR039737">
    <property type="entry name" value="INPP5A"/>
</dbReference>
<dbReference type="EC" id="3.1.3.56" evidence="1"/>
<feature type="compositionally biased region" description="Low complexity" evidence="4">
    <location>
        <begin position="871"/>
        <end position="884"/>
    </location>
</feature>
<dbReference type="GO" id="GO:0046856">
    <property type="term" value="P:phosphatidylinositol dephosphorylation"/>
    <property type="evidence" value="ECO:0007669"/>
    <property type="project" value="InterPro"/>
</dbReference>
<dbReference type="PANTHER" id="PTHR12997">
    <property type="entry name" value="TYPE I INOSITOL-1,4,5-TRISPHOSPHATE 5-PHOSPHATASE"/>
    <property type="match status" value="1"/>
</dbReference>
<evidence type="ECO:0000256" key="2">
    <source>
        <dbReference type="ARBA" id="ARBA00022801"/>
    </source>
</evidence>
<feature type="region of interest" description="Disordered" evidence="4">
    <location>
        <begin position="21"/>
        <end position="96"/>
    </location>
</feature>
<keyword evidence="7" id="KW-1185">Reference proteome</keyword>
<feature type="region of interest" description="Disordered" evidence="4">
    <location>
        <begin position="833"/>
        <end position="889"/>
    </location>
</feature>
<dbReference type="SMART" id="SM00128">
    <property type="entry name" value="IPPc"/>
    <property type="match status" value="1"/>
</dbReference>
<dbReference type="Gene3D" id="3.60.10.10">
    <property type="entry name" value="Endonuclease/exonuclease/phosphatase"/>
    <property type="match status" value="1"/>
</dbReference>
<sequence>MSAMQTISVDRVNAMRIEVQNGGTKSADAMRQPEHPYERTRIAEREAAREEDAGRRRETQRARARWNVPTDGRQSLRGAGSVDSSVRVRANERRARPPSIVARPRVLPVLLIPLRRRQLSPESASVRCGARVVSSVEQDPHKSIDQDPERVRLFSSPVPTKSGISLASPERRQPTARMAGNGVPVLLITANVGSIFEEPSVMLKIWTEEFLSTISKLDPKFIALHCQEVGGKNYEQSMRHVEDFVRLLMSSEELRLFDKIRVFLDEDYSSAEHFTALGNFYFVHESLSDVLLWDFNECTFIPVNGKEVHSGNIEAVTTKEKAKFPQEFFPECKWSRKGFLRTRWNISGTIFDLINIHLFHDASNFIAMETFPSVYSKTRRRALEHTLDKFHNDKYPNVPYFLFGDFNFRTDTASVIKKLTEDTQERRLSNKGNISKLQFHNRDDDLILTLGKKEFSHYEHQNVFMKNGGEWLREYDKELGDFEGRLFEFPINFVPSYPFQEDVNEPVNYMQTRVPAWCDRVLLSPSAKTLVQDIDVSEAVEYGVIGSTTCMGDHKPVYLKASLISDAGMIDCCSLPIAPEFCFRVPNNYPELLSMLPGCNSYANARADFVDRSSNLLHAIPIKHDPYTPDSMDSPSPNTLMASGEVPDLDTEHIDNNNVASSATRSNQITSRRLIDRAVSPALLKSRLELIVQNKKHEDTDVDVSDIKRSPSECHLRSWPDTEDKHWCVRKNRCNSDVSWQRSHVLTEAWIQGKGHQGYHSFSNFANQSSSNSSQPEIIDGIPPDLIIPRIAIINASNFESNASSVYFYDDRLSNYSENKLSAYSDGRTKTLSGEAVSSEKSDEICDKTDEEGSNRLTSNAERIETKNTYSKGSSIESASSKNSYSKKDNEEFIEDKCDMCNETKSQIIEAQALVKSTSHTKNNIFQDRTNDEVIMERDILNKSCFEDKNTRFSENQPNSQTLQKVYVNHDKAHTDPNVTTKVEVNDKSYEKPSSQTEPLGDRDCDSNVIKIYSDVQADHAVSHDAEIISCENKQKMCTRSNSVHSQDISDHAGNARLKLKAYKVTERYNIIGKRTRCKKCCCVVS</sequence>
<proteinExistence type="inferred from homology"/>
<feature type="compositionally biased region" description="Basic and acidic residues" evidence="4">
    <location>
        <begin position="838"/>
        <end position="854"/>
    </location>
</feature>
<evidence type="ECO:0000313" key="7">
    <source>
        <dbReference type="Proteomes" id="UP000000311"/>
    </source>
</evidence>
<dbReference type="EMBL" id="GL436239">
    <property type="protein sequence ID" value="EFN72207.1"/>
    <property type="molecule type" value="Genomic_DNA"/>
</dbReference>
<feature type="domain" description="Inositol polyphosphate-related phosphatase" evidence="5">
    <location>
        <begin position="181"/>
        <end position="569"/>
    </location>
</feature>
<feature type="compositionally biased region" description="Basic and acidic residues" evidence="4">
    <location>
        <begin position="31"/>
        <end position="61"/>
    </location>
</feature>
<evidence type="ECO:0000256" key="3">
    <source>
        <dbReference type="ARBA" id="ARBA00023599"/>
    </source>
</evidence>
<evidence type="ECO:0000313" key="6">
    <source>
        <dbReference type="EMBL" id="EFN72207.1"/>
    </source>
</evidence>
<dbReference type="AlphaFoldDB" id="E2A2Z9"/>
<evidence type="ECO:0000259" key="5">
    <source>
        <dbReference type="SMART" id="SM00128"/>
    </source>
</evidence>
<dbReference type="GO" id="GO:0004445">
    <property type="term" value="F:inositol-polyphosphate 5-phosphatase activity"/>
    <property type="evidence" value="ECO:0007669"/>
    <property type="project" value="UniProtKB-EC"/>
</dbReference>
<accession>E2A2Z9</accession>
<comment type="similarity">
    <text evidence="3">Belongs to the inositol 1,4,5-trisphosphate 5-phosphatase type I family.</text>
</comment>
<dbReference type="InterPro" id="IPR036691">
    <property type="entry name" value="Endo/exonu/phosph_ase_sf"/>
</dbReference>